<proteinExistence type="predicted"/>
<dbReference type="Gene3D" id="3.20.20.70">
    <property type="entry name" value="Aldolase class I"/>
    <property type="match status" value="1"/>
</dbReference>
<dbReference type="Proteomes" id="UP000215002">
    <property type="component" value="Chromosome"/>
</dbReference>
<feature type="domain" description="NADH:flavin oxidoreductase/NADH oxidase N-terminal" evidence="1">
    <location>
        <begin position="3"/>
        <end position="45"/>
    </location>
</feature>
<dbReference type="GO" id="GO:0010181">
    <property type="term" value="F:FMN binding"/>
    <property type="evidence" value="ECO:0007669"/>
    <property type="project" value="InterPro"/>
</dbReference>
<dbReference type="PANTHER" id="PTHR22893">
    <property type="entry name" value="NADH OXIDOREDUCTASE-RELATED"/>
    <property type="match status" value="1"/>
</dbReference>
<name>A0A223NWM8_9SPHI</name>
<organism evidence="2 3">
    <name type="scientific">Mucilaginibacter xinganensis</name>
    <dbReference type="NCBI Taxonomy" id="1234841"/>
    <lineage>
        <taxon>Bacteria</taxon>
        <taxon>Pseudomonadati</taxon>
        <taxon>Bacteroidota</taxon>
        <taxon>Sphingobacteriia</taxon>
        <taxon>Sphingobacteriales</taxon>
        <taxon>Sphingobacteriaceae</taxon>
        <taxon>Mucilaginibacter</taxon>
    </lineage>
</organism>
<dbReference type="GO" id="GO:0016491">
    <property type="term" value="F:oxidoreductase activity"/>
    <property type="evidence" value="ECO:0007669"/>
    <property type="project" value="InterPro"/>
</dbReference>
<reference evidence="2 3" key="1">
    <citation type="submission" date="2017-08" db="EMBL/GenBank/DDBJ databases">
        <title>Complete genome sequence of Mucilaginibacter sp. strain BJC16-A31.</title>
        <authorList>
            <consortium name="Henan University of Science and Technology"/>
            <person name="You X."/>
        </authorList>
    </citation>
    <scope>NUCLEOTIDE SEQUENCE [LARGE SCALE GENOMIC DNA]</scope>
    <source>
        <strain evidence="2 3">BJC16-A31</strain>
    </source>
</reference>
<dbReference type="InterPro" id="IPR013785">
    <property type="entry name" value="Aldolase_TIM"/>
</dbReference>
<sequence length="46" mass="5100">MCKHKLIANTGYTRESGKTALHQGLAKLISFGRPFIANPDLPERFA</sequence>
<evidence type="ECO:0000313" key="3">
    <source>
        <dbReference type="Proteomes" id="UP000215002"/>
    </source>
</evidence>
<evidence type="ECO:0000259" key="1">
    <source>
        <dbReference type="Pfam" id="PF00724"/>
    </source>
</evidence>
<accession>A0A223NWM8</accession>
<protein>
    <submittedName>
        <fullName evidence="2">Alkene reductase</fullName>
    </submittedName>
</protein>
<dbReference type="AlphaFoldDB" id="A0A223NWM8"/>
<dbReference type="InterPro" id="IPR045247">
    <property type="entry name" value="Oye-like"/>
</dbReference>
<evidence type="ECO:0000313" key="2">
    <source>
        <dbReference type="EMBL" id="ASU33951.1"/>
    </source>
</evidence>
<dbReference type="EMBL" id="CP022743">
    <property type="protein sequence ID" value="ASU33951.1"/>
    <property type="molecule type" value="Genomic_DNA"/>
</dbReference>
<dbReference type="Pfam" id="PF00724">
    <property type="entry name" value="Oxidored_FMN"/>
    <property type="match status" value="1"/>
</dbReference>
<dbReference type="SUPFAM" id="SSF51395">
    <property type="entry name" value="FMN-linked oxidoreductases"/>
    <property type="match status" value="1"/>
</dbReference>
<dbReference type="KEGG" id="muc:MuYL_2059"/>
<gene>
    <name evidence="2" type="ORF">MuYL_2059</name>
</gene>
<dbReference type="InterPro" id="IPR001155">
    <property type="entry name" value="OxRdtase_FMN_N"/>
</dbReference>
<dbReference type="PANTHER" id="PTHR22893:SF91">
    <property type="entry name" value="NADPH DEHYDROGENASE 2-RELATED"/>
    <property type="match status" value="1"/>
</dbReference>
<keyword evidence="3" id="KW-1185">Reference proteome</keyword>